<gene>
    <name evidence="2" type="ORF">PXEA_LOCUS12304</name>
</gene>
<dbReference type="AlphaFoldDB" id="A0A3S5AKJ0"/>
<comment type="caution">
    <text evidence="2">The sequence shown here is derived from an EMBL/GenBank/DDBJ whole genome shotgun (WGS) entry which is preliminary data.</text>
</comment>
<name>A0A3S5AKJ0_9PLAT</name>
<protein>
    <submittedName>
        <fullName evidence="2">Uncharacterized protein</fullName>
    </submittedName>
</protein>
<evidence type="ECO:0000313" key="2">
    <source>
        <dbReference type="EMBL" id="VEL18864.1"/>
    </source>
</evidence>
<dbReference type="EMBL" id="CAAALY010039057">
    <property type="protein sequence ID" value="VEL18864.1"/>
    <property type="molecule type" value="Genomic_DNA"/>
</dbReference>
<reference evidence="2" key="1">
    <citation type="submission" date="2018-11" db="EMBL/GenBank/DDBJ databases">
        <authorList>
            <consortium name="Pathogen Informatics"/>
        </authorList>
    </citation>
    <scope>NUCLEOTIDE SEQUENCE</scope>
</reference>
<sequence>MALPEPEVPRGKENANLRSGRLRRQIPTQDRNPHMVLRGLYSEKSLPGQNLESEAKEALRFQQARNKRDLGIGRVGRVTLNDGQHGLDL</sequence>
<evidence type="ECO:0000313" key="3">
    <source>
        <dbReference type="Proteomes" id="UP000784294"/>
    </source>
</evidence>
<organism evidence="2 3">
    <name type="scientific">Protopolystoma xenopodis</name>
    <dbReference type="NCBI Taxonomy" id="117903"/>
    <lineage>
        <taxon>Eukaryota</taxon>
        <taxon>Metazoa</taxon>
        <taxon>Spiralia</taxon>
        <taxon>Lophotrochozoa</taxon>
        <taxon>Platyhelminthes</taxon>
        <taxon>Monogenea</taxon>
        <taxon>Polyopisthocotylea</taxon>
        <taxon>Polystomatidea</taxon>
        <taxon>Polystomatidae</taxon>
        <taxon>Protopolystoma</taxon>
    </lineage>
</organism>
<evidence type="ECO:0000256" key="1">
    <source>
        <dbReference type="SAM" id="MobiDB-lite"/>
    </source>
</evidence>
<feature type="region of interest" description="Disordered" evidence="1">
    <location>
        <begin position="1"/>
        <end position="31"/>
    </location>
</feature>
<dbReference type="Proteomes" id="UP000784294">
    <property type="component" value="Unassembled WGS sequence"/>
</dbReference>
<keyword evidence="3" id="KW-1185">Reference proteome</keyword>
<proteinExistence type="predicted"/>
<accession>A0A3S5AKJ0</accession>